<keyword evidence="2" id="KW-1185">Reference proteome</keyword>
<name>A0A073J624_9BACT</name>
<sequence>MEEKYRNITQACDNKKFCTCVDHTCGFNPANSALGCTPCVAKCLAASEIPSCFFRRQEPDMDRKQDYTFEGFANFTLKHKKQG</sequence>
<gene>
    <name evidence="1" type="ORF">EH55_12765</name>
</gene>
<dbReference type="EMBL" id="JMKI01000006">
    <property type="protein sequence ID" value="KEJ93172.1"/>
    <property type="molecule type" value="Genomic_DNA"/>
</dbReference>
<organism evidence="1 2">
    <name type="scientific">Synergistes jonesii</name>
    <dbReference type="NCBI Taxonomy" id="2754"/>
    <lineage>
        <taxon>Bacteria</taxon>
        <taxon>Thermotogati</taxon>
        <taxon>Synergistota</taxon>
        <taxon>Synergistia</taxon>
        <taxon>Synergistales</taxon>
        <taxon>Synergistaceae</taxon>
        <taxon>Synergistes</taxon>
    </lineage>
</organism>
<evidence type="ECO:0000313" key="2">
    <source>
        <dbReference type="Proteomes" id="UP000027665"/>
    </source>
</evidence>
<evidence type="ECO:0000313" key="1">
    <source>
        <dbReference type="EMBL" id="KEJ93172.1"/>
    </source>
</evidence>
<comment type="caution">
    <text evidence="1">The sequence shown here is derived from an EMBL/GenBank/DDBJ whole genome shotgun (WGS) entry which is preliminary data.</text>
</comment>
<dbReference type="GeneID" id="90982833"/>
<protein>
    <submittedName>
        <fullName evidence="1">Uncharacterized protein</fullName>
    </submittedName>
</protein>
<dbReference type="OrthoDB" id="5460858at2"/>
<dbReference type="RefSeq" id="WP_051682575.1">
    <property type="nucleotide sequence ID" value="NZ_CAMETI010000067.1"/>
</dbReference>
<reference evidence="1 2" key="1">
    <citation type="submission" date="2014-04" db="EMBL/GenBank/DDBJ databases">
        <title>Draft Genome Sequence of Synergistes jonesii.</title>
        <authorList>
            <person name="Coil D.A."/>
            <person name="Eisen J.A."/>
            <person name="Holland-Moritz H.E."/>
        </authorList>
    </citation>
    <scope>NUCLEOTIDE SEQUENCE [LARGE SCALE GENOMIC DNA]</scope>
    <source>
        <strain evidence="1 2">78-1</strain>
    </source>
</reference>
<dbReference type="Pfam" id="PF20095">
    <property type="entry name" value="DUF6485"/>
    <property type="match status" value="1"/>
</dbReference>
<proteinExistence type="predicted"/>
<accession>A0A073J624</accession>
<dbReference type="Proteomes" id="UP000027665">
    <property type="component" value="Unassembled WGS sequence"/>
</dbReference>
<dbReference type="AlphaFoldDB" id="A0A073J624"/>
<dbReference type="eggNOG" id="ENOG5033D13">
    <property type="taxonomic scope" value="Bacteria"/>
</dbReference>